<name>A0ABV0K6W6_9CYAN</name>
<dbReference type="PANTHER" id="PTHR33204">
    <property type="entry name" value="TRANSCRIPTIONAL REGULATOR, MARR FAMILY"/>
    <property type="match status" value="1"/>
</dbReference>
<gene>
    <name evidence="6" type="ORF">NC992_16675</name>
</gene>
<evidence type="ECO:0000256" key="2">
    <source>
        <dbReference type="ARBA" id="ARBA00023125"/>
    </source>
</evidence>
<dbReference type="RefSeq" id="WP_190705970.1">
    <property type="nucleotide sequence ID" value="NZ_JAMPKX010000008.1"/>
</dbReference>
<sequence length="129" mass="14517">MARLTNDRSSCPVSVLMNLLSGPWTMYIIWMLSTSGPTRFGALRRQVEGISTKMLTERLRMLEQEGIVYRHYEPTVPPQVTYSLTERAGELVTILDQLNGLAQRWYGDLPSCGSSQVQPEALEKATVLL</sequence>
<evidence type="ECO:0000256" key="1">
    <source>
        <dbReference type="ARBA" id="ARBA00023015"/>
    </source>
</evidence>
<dbReference type="Proteomes" id="UP001482513">
    <property type="component" value="Unassembled WGS sequence"/>
</dbReference>
<keyword evidence="4" id="KW-1133">Transmembrane helix</keyword>
<keyword evidence="7" id="KW-1185">Reference proteome</keyword>
<keyword evidence="1" id="KW-0805">Transcription regulation</keyword>
<dbReference type="Gene3D" id="1.10.10.10">
    <property type="entry name" value="Winged helix-like DNA-binding domain superfamily/Winged helix DNA-binding domain"/>
    <property type="match status" value="1"/>
</dbReference>
<evidence type="ECO:0000259" key="5">
    <source>
        <dbReference type="PROSITE" id="PS51118"/>
    </source>
</evidence>
<comment type="caution">
    <text evidence="6">The sequence shown here is derived from an EMBL/GenBank/DDBJ whole genome shotgun (WGS) entry which is preliminary data.</text>
</comment>
<feature type="domain" description="HTH hxlR-type" evidence="5">
    <location>
        <begin position="11"/>
        <end position="110"/>
    </location>
</feature>
<evidence type="ECO:0000313" key="7">
    <source>
        <dbReference type="Proteomes" id="UP001482513"/>
    </source>
</evidence>
<dbReference type="Pfam" id="PF01638">
    <property type="entry name" value="HxlR"/>
    <property type="match status" value="1"/>
</dbReference>
<protein>
    <submittedName>
        <fullName evidence="6">Helix-turn-helix transcriptional regulator</fullName>
    </submittedName>
</protein>
<dbReference type="PANTHER" id="PTHR33204:SF37">
    <property type="entry name" value="HTH-TYPE TRANSCRIPTIONAL REGULATOR YODB"/>
    <property type="match status" value="1"/>
</dbReference>
<proteinExistence type="predicted"/>
<keyword evidence="2" id="KW-0238">DNA-binding</keyword>
<dbReference type="InterPro" id="IPR036388">
    <property type="entry name" value="WH-like_DNA-bd_sf"/>
</dbReference>
<evidence type="ECO:0000313" key="6">
    <source>
        <dbReference type="EMBL" id="MEP0948521.1"/>
    </source>
</evidence>
<keyword evidence="4" id="KW-0472">Membrane</keyword>
<dbReference type="EMBL" id="JAMPKX010000008">
    <property type="protein sequence ID" value="MEP0948521.1"/>
    <property type="molecule type" value="Genomic_DNA"/>
</dbReference>
<organism evidence="6 7">
    <name type="scientific">Leptolyngbya subtilissima DQ-A4</name>
    <dbReference type="NCBI Taxonomy" id="2933933"/>
    <lineage>
        <taxon>Bacteria</taxon>
        <taxon>Bacillati</taxon>
        <taxon>Cyanobacteriota</taxon>
        <taxon>Cyanophyceae</taxon>
        <taxon>Leptolyngbyales</taxon>
        <taxon>Leptolyngbyaceae</taxon>
        <taxon>Leptolyngbya group</taxon>
        <taxon>Leptolyngbya</taxon>
    </lineage>
</organism>
<dbReference type="InterPro" id="IPR002577">
    <property type="entry name" value="HTH_HxlR"/>
</dbReference>
<dbReference type="InterPro" id="IPR036390">
    <property type="entry name" value="WH_DNA-bd_sf"/>
</dbReference>
<evidence type="ECO:0000256" key="3">
    <source>
        <dbReference type="ARBA" id="ARBA00023163"/>
    </source>
</evidence>
<evidence type="ECO:0000256" key="4">
    <source>
        <dbReference type="SAM" id="Phobius"/>
    </source>
</evidence>
<reference evidence="6 7" key="1">
    <citation type="submission" date="2022-04" db="EMBL/GenBank/DDBJ databases">
        <title>Positive selection, recombination, and allopatry shape intraspecific diversity of widespread and dominant cyanobacteria.</title>
        <authorList>
            <person name="Wei J."/>
            <person name="Shu W."/>
            <person name="Hu C."/>
        </authorList>
    </citation>
    <scope>NUCLEOTIDE SEQUENCE [LARGE SCALE GENOMIC DNA]</scope>
    <source>
        <strain evidence="6 7">DQ-A4</strain>
    </source>
</reference>
<dbReference type="SUPFAM" id="SSF46785">
    <property type="entry name" value="Winged helix' DNA-binding domain"/>
    <property type="match status" value="1"/>
</dbReference>
<keyword evidence="3" id="KW-0804">Transcription</keyword>
<feature type="transmembrane region" description="Helical" evidence="4">
    <location>
        <begin position="12"/>
        <end position="32"/>
    </location>
</feature>
<accession>A0ABV0K6W6</accession>
<dbReference type="PROSITE" id="PS51118">
    <property type="entry name" value="HTH_HXLR"/>
    <property type="match status" value="1"/>
</dbReference>
<keyword evidence="4" id="KW-0812">Transmembrane</keyword>